<evidence type="ECO:0000313" key="1">
    <source>
        <dbReference type="EMBL" id="MBK1789763.1"/>
    </source>
</evidence>
<evidence type="ECO:0008006" key="3">
    <source>
        <dbReference type="Google" id="ProtNLM"/>
    </source>
</evidence>
<keyword evidence="2" id="KW-1185">Reference proteome</keyword>
<dbReference type="EMBL" id="JAENIM010000009">
    <property type="protein sequence ID" value="MBK1789763.1"/>
    <property type="molecule type" value="Genomic_DNA"/>
</dbReference>
<dbReference type="AlphaFoldDB" id="A0A8J7MBX4"/>
<reference evidence="1" key="1">
    <citation type="submission" date="2021-01" db="EMBL/GenBank/DDBJ databases">
        <title>Modified the classification status of verrucomicrobia.</title>
        <authorList>
            <person name="Feng X."/>
        </authorList>
    </citation>
    <scope>NUCLEOTIDE SEQUENCE</scope>
    <source>
        <strain evidence="1">_KCTC 22039</strain>
    </source>
</reference>
<protein>
    <recommendedName>
        <fullName evidence="3">DUF1877 family protein</fullName>
    </recommendedName>
</protein>
<comment type="caution">
    <text evidence="1">The sequence shown here is derived from an EMBL/GenBank/DDBJ whole genome shotgun (WGS) entry which is preliminary data.</text>
</comment>
<organism evidence="1 2">
    <name type="scientific">Persicirhabdus sediminis</name>
    <dbReference type="NCBI Taxonomy" id="454144"/>
    <lineage>
        <taxon>Bacteria</taxon>
        <taxon>Pseudomonadati</taxon>
        <taxon>Verrucomicrobiota</taxon>
        <taxon>Verrucomicrobiia</taxon>
        <taxon>Verrucomicrobiales</taxon>
        <taxon>Verrucomicrobiaceae</taxon>
        <taxon>Persicirhabdus</taxon>
    </lineage>
</organism>
<dbReference type="RefSeq" id="WP_200309806.1">
    <property type="nucleotide sequence ID" value="NZ_JAENIM010000009.1"/>
</dbReference>
<name>A0A8J7MBX4_9BACT</name>
<evidence type="ECO:0000313" key="2">
    <source>
        <dbReference type="Proteomes" id="UP000624703"/>
    </source>
</evidence>
<sequence length="137" mass="15166">MPLSDILCCSSEDLESMISNNDPYSIGSWYHSKGIGSIELSQLAEFLHIGSYSDIHEGFDLVGEPLPDGPWPETIPGELINKIRSISNEEIASVVSKWRSIEEFGGYASEESLQGYLADLREFLKTNTGSFYLVNSP</sequence>
<proteinExistence type="predicted"/>
<gene>
    <name evidence="1" type="ORF">JIN82_01195</name>
</gene>
<dbReference type="Proteomes" id="UP000624703">
    <property type="component" value="Unassembled WGS sequence"/>
</dbReference>
<accession>A0A8J7MBX4</accession>